<proteinExistence type="predicted"/>
<sequence length="84" mass="8753">QVSGKFDQVSVQTQSPTLSFSTAPLAAGEYQISATRGASAYSQYAQSANERNVGLALARAAVTAGNDMRPLLTALDFSTPDGKQ</sequence>
<comment type="caution">
    <text evidence="2">The sequence shown here is derived from an EMBL/GenBank/DDBJ whole genome shotgun (WGS) entry which is preliminary data.</text>
</comment>
<dbReference type="RefSeq" id="WP_368454691.1">
    <property type="nucleotide sequence ID" value="NZ_JBFQXQ010000210.1"/>
</dbReference>
<feature type="non-terminal residue" evidence="2">
    <location>
        <position position="1"/>
    </location>
</feature>
<dbReference type="EMBL" id="JBFQXQ010000210">
    <property type="protein sequence ID" value="MEX3175596.1"/>
    <property type="molecule type" value="Genomic_DNA"/>
</dbReference>
<organism evidence="2 3">
    <name type="scientific">Serratia quinivorans</name>
    <dbReference type="NCBI Taxonomy" id="137545"/>
    <lineage>
        <taxon>Bacteria</taxon>
        <taxon>Pseudomonadati</taxon>
        <taxon>Pseudomonadota</taxon>
        <taxon>Gammaproteobacteria</taxon>
        <taxon>Enterobacterales</taxon>
        <taxon>Yersiniaceae</taxon>
        <taxon>Serratia</taxon>
    </lineage>
</organism>
<dbReference type="EMBL" id="JBFQXQ010000211">
    <property type="protein sequence ID" value="MEX3175597.1"/>
    <property type="molecule type" value="Genomic_DNA"/>
</dbReference>
<dbReference type="Proteomes" id="UP001558101">
    <property type="component" value="Unassembled WGS sequence"/>
</dbReference>
<gene>
    <name evidence="1" type="ORF">AB4M04_26565</name>
    <name evidence="2" type="ORF">AB4M04_26570</name>
</gene>
<evidence type="ECO:0000313" key="2">
    <source>
        <dbReference type="EMBL" id="MEX3175597.1"/>
    </source>
</evidence>
<accession>A0ABV3UR71</accession>
<evidence type="ECO:0000313" key="3">
    <source>
        <dbReference type="Proteomes" id="UP001558101"/>
    </source>
</evidence>
<evidence type="ECO:0000313" key="1">
    <source>
        <dbReference type="EMBL" id="MEX3175596.1"/>
    </source>
</evidence>
<feature type="non-terminal residue" evidence="2">
    <location>
        <position position="84"/>
    </location>
</feature>
<keyword evidence="3" id="KW-1185">Reference proteome</keyword>
<protein>
    <submittedName>
        <fullName evidence="2">Uncharacterized protein</fullName>
    </submittedName>
</protein>
<name>A0ABV3UR71_9GAMM</name>
<reference evidence="2 3" key="1">
    <citation type="submission" date="2024-07" db="EMBL/GenBank/DDBJ databases">
        <title>Genomes of novel Serratia strains from suburban soil.</title>
        <authorList>
            <person name="Markert E.X."/>
            <person name="Severe K."/>
            <person name="Severe L."/>
            <person name="Twing K.I."/>
            <person name="Ward L.M."/>
        </authorList>
    </citation>
    <scope>NUCLEOTIDE SEQUENCE [LARGE SCALE GENOMIC DNA]</scope>
    <source>
        <strain evidence="2 3">3C-UT</strain>
    </source>
</reference>